<reference evidence="2" key="2">
    <citation type="submission" date="2023-05" db="EMBL/GenBank/DDBJ databases">
        <authorList>
            <person name="Fouks B."/>
        </authorList>
    </citation>
    <scope>NUCLEOTIDE SEQUENCE</scope>
    <source>
        <strain evidence="2">Stay&amp;Tobe</strain>
        <tissue evidence="2">Testes</tissue>
    </source>
</reference>
<comment type="caution">
    <text evidence="2">The sequence shown here is derived from an EMBL/GenBank/DDBJ whole genome shotgun (WGS) entry which is preliminary data.</text>
</comment>
<dbReference type="AlphaFoldDB" id="A0AAD8ENL8"/>
<sequence length="57" mass="6015">SRAAWRVDFCGIASNASTILFVVSASVLMRGLPGAYVIVHAAIVICCCIFNAILTND</sequence>
<evidence type="ECO:0000313" key="2">
    <source>
        <dbReference type="EMBL" id="KAJ9597415.1"/>
    </source>
</evidence>
<gene>
    <name evidence="2" type="ORF">L9F63_011709</name>
</gene>
<name>A0AAD8ENL8_DIPPU</name>
<accession>A0AAD8ENL8</accession>
<proteinExistence type="predicted"/>
<keyword evidence="1" id="KW-0812">Transmembrane</keyword>
<keyword evidence="1" id="KW-0472">Membrane</keyword>
<keyword evidence="1" id="KW-1133">Transmembrane helix</keyword>
<reference evidence="2" key="1">
    <citation type="journal article" date="2023" name="IScience">
        <title>Live-bearing cockroach genome reveals convergent evolutionary mechanisms linked to viviparity in insects and beyond.</title>
        <authorList>
            <person name="Fouks B."/>
            <person name="Harrison M.C."/>
            <person name="Mikhailova A.A."/>
            <person name="Marchal E."/>
            <person name="English S."/>
            <person name="Carruthers M."/>
            <person name="Jennings E.C."/>
            <person name="Chiamaka E.L."/>
            <person name="Frigard R.A."/>
            <person name="Pippel M."/>
            <person name="Attardo G.M."/>
            <person name="Benoit J.B."/>
            <person name="Bornberg-Bauer E."/>
            <person name="Tobe S.S."/>
        </authorList>
    </citation>
    <scope>NUCLEOTIDE SEQUENCE</scope>
    <source>
        <strain evidence="2">Stay&amp;Tobe</strain>
    </source>
</reference>
<evidence type="ECO:0000256" key="1">
    <source>
        <dbReference type="SAM" id="Phobius"/>
    </source>
</evidence>
<protein>
    <submittedName>
        <fullName evidence="2">Uncharacterized protein</fullName>
    </submittedName>
</protein>
<feature type="transmembrane region" description="Helical" evidence="1">
    <location>
        <begin position="7"/>
        <end position="29"/>
    </location>
</feature>
<keyword evidence="3" id="KW-1185">Reference proteome</keyword>
<organism evidence="2 3">
    <name type="scientific">Diploptera punctata</name>
    <name type="common">Pacific beetle cockroach</name>
    <dbReference type="NCBI Taxonomy" id="6984"/>
    <lineage>
        <taxon>Eukaryota</taxon>
        <taxon>Metazoa</taxon>
        <taxon>Ecdysozoa</taxon>
        <taxon>Arthropoda</taxon>
        <taxon>Hexapoda</taxon>
        <taxon>Insecta</taxon>
        <taxon>Pterygota</taxon>
        <taxon>Neoptera</taxon>
        <taxon>Polyneoptera</taxon>
        <taxon>Dictyoptera</taxon>
        <taxon>Blattodea</taxon>
        <taxon>Blaberoidea</taxon>
        <taxon>Blaberidae</taxon>
        <taxon>Diplopterinae</taxon>
        <taxon>Diploptera</taxon>
    </lineage>
</organism>
<dbReference type="Proteomes" id="UP001233999">
    <property type="component" value="Unassembled WGS sequence"/>
</dbReference>
<evidence type="ECO:0000313" key="3">
    <source>
        <dbReference type="Proteomes" id="UP001233999"/>
    </source>
</evidence>
<feature type="non-terminal residue" evidence="2">
    <location>
        <position position="1"/>
    </location>
</feature>
<feature type="non-terminal residue" evidence="2">
    <location>
        <position position="57"/>
    </location>
</feature>
<feature type="transmembrane region" description="Helical" evidence="1">
    <location>
        <begin position="35"/>
        <end position="54"/>
    </location>
</feature>
<dbReference type="EMBL" id="JASPKZ010001610">
    <property type="protein sequence ID" value="KAJ9597415.1"/>
    <property type="molecule type" value="Genomic_DNA"/>
</dbReference>